<keyword evidence="6" id="KW-1185">Reference proteome</keyword>
<evidence type="ECO:0000256" key="1">
    <source>
        <dbReference type="ARBA" id="ARBA00023015"/>
    </source>
</evidence>
<proteinExistence type="predicted"/>
<protein>
    <submittedName>
        <fullName evidence="5">Helix-turn-helix domain-containing protein</fullName>
    </submittedName>
</protein>
<keyword evidence="1" id="KW-0805">Transcription regulation</keyword>
<organism evidence="5 6">
    <name type="scientific">Myroides pelagicus</name>
    <dbReference type="NCBI Taxonomy" id="270914"/>
    <lineage>
        <taxon>Bacteria</taxon>
        <taxon>Pseudomonadati</taxon>
        <taxon>Bacteroidota</taxon>
        <taxon>Flavobacteriia</taxon>
        <taxon>Flavobacteriales</taxon>
        <taxon>Flavobacteriaceae</taxon>
        <taxon>Myroides</taxon>
    </lineage>
</organism>
<dbReference type="EMBL" id="WMJY01000016">
    <property type="protein sequence ID" value="MTH29937.1"/>
    <property type="molecule type" value="Genomic_DNA"/>
</dbReference>
<dbReference type="InterPro" id="IPR020449">
    <property type="entry name" value="Tscrpt_reg_AraC-type_HTH"/>
</dbReference>
<accession>A0A7K1GM33</accession>
<name>A0A7K1GM33_9FLAO</name>
<sequence length="269" mass="31384">MELVGITDLQHREALTDIGKTHLGVLKILYACKGTCVEVDFETYSCEQDTLFFFNEDQLFGIDDKARGELLYFHGDFYCIEIHDKELACDGILYSNVLSLPQIGLGSRQTLLFTNLFQQIKEELINKDMWSQEKIRILIKFIMIESTRLWVSQSKDERQRIVEKREFTRRFSQLVDKYYASKHKVSDYAALMNVSTATLNKRISSDEEQSPSCIIVGRIMLEAKRLLVYTDKSVKEIAHSLGYIDTSYFNRYFKIQSGCTPLEFRDRRN</sequence>
<evidence type="ECO:0000256" key="3">
    <source>
        <dbReference type="ARBA" id="ARBA00023163"/>
    </source>
</evidence>
<evidence type="ECO:0000313" key="5">
    <source>
        <dbReference type="EMBL" id="MTH29937.1"/>
    </source>
</evidence>
<comment type="caution">
    <text evidence="5">The sequence shown here is derived from an EMBL/GenBank/DDBJ whole genome shotgun (WGS) entry which is preliminary data.</text>
</comment>
<dbReference type="AlphaFoldDB" id="A0A7K1GM33"/>
<dbReference type="PRINTS" id="PR00032">
    <property type="entry name" value="HTHARAC"/>
</dbReference>
<dbReference type="Proteomes" id="UP000488936">
    <property type="component" value="Unassembled WGS sequence"/>
</dbReference>
<evidence type="ECO:0000313" key="6">
    <source>
        <dbReference type="Proteomes" id="UP000488936"/>
    </source>
</evidence>
<dbReference type="Gene3D" id="1.10.10.60">
    <property type="entry name" value="Homeodomain-like"/>
    <property type="match status" value="1"/>
</dbReference>
<gene>
    <name evidence="5" type="ORF">GJV77_08415</name>
</gene>
<keyword evidence="2" id="KW-0238">DNA-binding</keyword>
<dbReference type="PANTHER" id="PTHR43280">
    <property type="entry name" value="ARAC-FAMILY TRANSCRIPTIONAL REGULATOR"/>
    <property type="match status" value="1"/>
</dbReference>
<dbReference type="SUPFAM" id="SSF46689">
    <property type="entry name" value="Homeodomain-like"/>
    <property type="match status" value="1"/>
</dbReference>
<dbReference type="GO" id="GO:0043565">
    <property type="term" value="F:sequence-specific DNA binding"/>
    <property type="evidence" value="ECO:0007669"/>
    <property type="project" value="InterPro"/>
</dbReference>
<evidence type="ECO:0000259" key="4">
    <source>
        <dbReference type="PROSITE" id="PS01124"/>
    </source>
</evidence>
<dbReference type="PROSITE" id="PS01124">
    <property type="entry name" value="HTH_ARAC_FAMILY_2"/>
    <property type="match status" value="1"/>
</dbReference>
<dbReference type="PANTHER" id="PTHR43280:SF32">
    <property type="entry name" value="TRANSCRIPTIONAL REGULATORY PROTEIN"/>
    <property type="match status" value="1"/>
</dbReference>
<feature type="domain" description="HTH araC/xylS-type" evidence="4">
    <location>
        <begin position="169"/>
        <end position="267"/>
    </location>
</feature>
<reference evidence="5 6" key="1">
    <citation type="journal article" date="2006" name="Int. J. Syst. Evol. Microbiol.">
        <title>Myroides pelagicus sp. nov., isolated from seawater in Thailand.</title>
        <authorList>
            <person name="Yoon J."/>
            <person name="Maneerat S."/>
            <person name="Kawai F."/>
            <person name="Yokota A."/>
        </authorList>
    </citation>
    <scope>NUCLEOTIDE SEQUENCE [LARGE SCALE GENOMIC DNA]</scope>
    <source>
        <strain evidence="5 6">SM1T</strain>
    </source>
</reference>
<evidence type="ECO:0000256" key="2">
    <source>
        <dbReference type="ARBA" id="ARBA00023125"/>
    </source>
</evidence>
<dbReference type="InterPro" id="IPR018060">
    <property type="entry name" value="HTH_AraC"/>
</dbReference>
<dbReference type="RefSeq" id="WP_155035927.1">
    <property type="nucleotide sequence ID" value="NZ_JBHTIG010000053.1"/>
</dbReference>
<dbReference type="SMART" id="SM00342">
    <property type="entry name" value="HTH_ARAC"/>
    <property type="match status" value="1"/>
</dbReference>
<keyword evidence="3" id="KW-0804">Transcription</keyword>
<dbReference type="Pfam" id="PF12833">
    <property type="entry name" value="HTH_18"/>
    <property type="match status" value="1"/>
</dbReference>
<dbReference type="OrthoDB" id="2666928at2"/>
<dbReference type="InterPro" id="IPR009057">
    <property type="entry name" value="Homeodomain-like_sf"/>
</dbReference>
<dbReference type="GO" id="GO:0003700">
    <property type="term" value="F:DNA-binding transcription factor activity"/>
    <property type="evidence" value="ECO:0007669"/>
    <property type="project" value="InterPro"/>
</dbReference>